<protein>
    <submittedName>
        <fullName evidence="1">Uncharacterized protein</fullName>
    </submittedName>
</protein>
<accession>A0A930Y3H2</accession>
<dbReference type="AlphaFoldDB" id="A0A930Y3H2"/>
<dbReference type="EMBL" id="JADION010000003">
    <property type="protein sequence ID" value="MBF4102229.1"/>
    <property type="molecule type" value="Genomic_DNA"/>
</dbReference>
<sequence>METNRKVYPDTIIEAINEYQPLIKAINVEANRIVLGSEQLVEQPQSQLTALFENINLTSDKYTNNKRYFYPIQPLTAESIFLQKKKQVILKNRKSIVTEFCSKFSENP</sequence>
<evidence type="ECO:0000313" key="1">
    <source>
        <dbReference type="EMBL" id="MBF4102229.1"/>
    </source>
</evidence>
<proteinExistence type="predicted"/>
<organism evidence="1">
    <name type="scientific">Gallibacterium anatis</name>
    <dbReference type="NCBI Taxonomy" id="750"/>
    <lineage>
        <taxon>Bacteria</taxon>
        <taxon>Pseudomonadati</taxon>
        <taxon>Pseudomonadota</taxon>
        <taxon>Gammaproteobacteria</taxon>
        <taxon>Pasteurellales</taxon>
        <taxon>Pasteurellaceae</taxon>
        <taxon>Gallibacterium</taxon>
    </lineage>
</organism>
<gene>
    <name evidence="1" type="ORF">INT80_01780</name>
</gene>
<name>A0A930Y3H2_9PAST</name>
<reference evidence="1" key="1">
    <citation type="submission" date="2020-11" db="EMBL/GenBank/DDBJ databases">
        <title>Gallibacterium anatis 1637, full genome, WGS.</title>
        <authorList>
            <person name="Laishevtcev A.I."/>
            <person name="Yakimova E.A."/>
            <person name="Petkovich D."/>
            <person name="Stepanova T.V."/>
            <person name="Kalendr R.S."/>
            <person name="Rubalsky E.O."/>
            <person name="Zulkarneev E.R."/>
            <person name="Aleshkin A.V."/>
        </authorList>
    </citation>
    <scope>NUCLEOTIDE SEQUENCE</scope>
    <source>
        <strain evidence="1">1637</strain>
    </source>
</reference>
<comment type="caution">
    <text evidence="1">The sequence shown here is derived from an EMBL/GenBank/DDBJ whole genome shotgun (WGS) entry which is preliminary data.</text>
</comment>